<dbReference type="InterPro" id="IPR055635">
    <property type="entry name" value="DUF7211"/>
</dbReference>
<evidence type="ECO:0000256" key="1">
    <source>
        <dbReference type="SAM" id="MobiDB-lite"/>
    </source>
</evidence>
<dbReference type="Pfam" id="PF23847">
    <property type="entry name" value="DUF7211"/>
    <property type="match status" value="1"/>
</dbReference>
<feature type="region of interest" description="Disordered" evidence="1">
    <location>
        <begin position="388"/>
        <end position="408"/>
    </location>
</feature>
<dbReference type="EMBL" id="BK014888">
    <property type="protein sequence ID" value="DAD80829.1"/>
    <property type="molecule type" value="Genomic_DNA"/>
</dbReference>
<reference evidence="2" key="1">
    <citation type="journal article" date="2021" name="Proc. Natl. Acad. Sci. U.S.A.">
        <title>A Catalog of Tens of Thousands of Viruses from Human Metagenomes Reveals Hidden Associations with Chronic Diseases.</title>
        <authorList>
            <person name="Tisza M.J."/>
            <person name="Buck C.B."/>
        </authorList>
    </citation>
    <scope>NUCLEOTIDE SEQUENCE</scope>
    <source>
        <strain evidence="2">CtWuM9</strain>
    </source>
</reference>
<protein>
    <submittedName>
        <fullName evidence="2">Uncharacterized protein</fullName>
    </submittedName>
</protein>
<organism evidence="2">
    <name type="scientific">Siphoviridae sp. ctWuM9</name>
    <dbReference type="NCBI Taxonomy" id="2826364"/>
    <lineage>
        <taxon>Viruses</taxon>
        <taxon>Duplodnaviria</taxon>
        <taxon>Heunggongvirae</taxon>
        <taxon>Uroviricota</taxon>
        <taxon>Caudoviricetes</taxon>
    </lineage>
</organism>
<sequence>MNSCLYHSGVKGMKWGIRKDSKRTASLRQQYRSEKDIYKKDLLKARYQDSKIRDRIDQNGLSKRQEKLKNKYIAKGLSKQNAEIAAVKRTDLEKKLLIGAALGASVAAAYAYRNHLRYSTGDVLDKDSVIGRITTYAGKEKIDGFYVYTNKKDSKKYNTLLVGEHVLRQKMASPMERILNPNKDKSLYRKTFQATDKIKIASPNEFNKIAYEQYKNDKNFRDNVQDLASEYGSLKAKIKSVTNKKFSEREVGDIVNRANVLRSHDDDLNKSYNKIYDSLKKKGYSGFIDINDRKYSGYNSKRPTVIIDNKVLKQTGEKIISDSEKKSAYSGYINGAYKASAIKFIKTAAVLAIPYAAISGHKQNNDTVNLASEYFRKHKNSTIGLHEAAKNEEESRNKALREKYSSLY</sequence>
<name>A0A8S5MET3_9CAUD</name>
<evidence type="ECO:0000313" key="2">
    <source>
        <dbReference type="EMBL" id="DAD80829.1"/>
    </source>
</evidence>
<proteinExistence type="predicted"/>
<accession>A0A8S5MET3</accession>